<evidence type="ECO:0000313" key="3">
    <source>
        <dbReference type="EMBL" id="KAJ7322016.1"/>
    </source>
</evidence>
<feature type="region of interest" description="Disordered" evidence="1">
    <location>
        <begin position="75"/>
        <end position="99"/>
    </location>
</feature>
<feature type="compositionally biased region" description="Low complexity" evidence="1">
    <location>
        <begin position="79"/>
        <end position="95"/>
    </location>
</feature>
<reference evidence="3" key="1">
    <citation type="submission" date="2023-01" db="EMBL/GenBank/DDBJ databases">
        <title>Genome assembly of the deep-sea coral Lophelia pertusa.</title>
        <authorList>
            <person name="Herrera S."/>
            <person name="Cordes E."/>
        </authorList>
    </citation>
    <scope>NUCLEOTIDE SEQUENCE</scope>
    <source>
        <strain evidence="3">USNM1676648</strain>
        <tissue evidence="3">Polyp</tissue>
    </source>
</reference>
<dbReference type="AlphaFoldDB" id="A0A9W9Y8C0"/>
<accession>A0A9W9Y8C0</accession>
<name>A0A9W9Y8C0_9CNID</name>
<gene>
    <name evidence="3" type="ORF">OS493_033412</name>
</gene>
<dbReference type="OrthoDB" id="10059291at2759"/>
<dbReference type="EMBL" id="MU827821">
    <property type="protein sequence ID" value="KAJ7322016.1"/>
    <property type="molecule type" value="Genomic_DNA"/>
</dbReference>
<organism evidence="3 4">
    <name type="scientific">Desmophyllum pertusum</name>
    <dbReference type="NCBI Taxonomy" id="174260"/>
    <lineage>
        <taxon>Eukaryota</taxon>
        <taxon>Metazoa</taxon>
        <taxon>Cnidaria</taxon>
        <taxon>Anthozoa</taxon>
        <taxon>Hexacorallia</taxon>
        <taxon>Scleractinia</taxon>
        <taxon>Caryophylliina</taxon>
        <taxon>Caryophylliidae</taxon>
        <taxon>Desmophyllum</taxon>
    </lineage>
</organism>
<evidence type="ECO:0000313" key="4">
    <source>
        <dbReference type="Proteomes" id="UP001163046"/>
    </source>
</evidence>
<comment type="caution">
    <text evidence="3">The sequence shown here is derived from an EMBL/GenBank/DDBJ whole genome shotgun (WGS) entry which is preliminary data.</text>
</comment>
<evidence type="ECO:0000256" key="1">
    <source>
        <dbReference type="SAM" id="MobiDB-lite"/>
    </source>
</evidence>
<protein>
    <recommendedName>
        <fullName evidence="2">C17orf113 probable zinc finger domain-containing protein</fullName>
    </recommendedName>
</protein>
<dbReference type="InterPro" id="IPR057456">
    <property type="entry name" value="Znf_C17orf113"/>
</dbReference>
<feature type="region of interest" description="Disordered" evidence="1">
    <location>
        <begin position="1"/>
        <end position="23"/>
    </location>
</feature>
<dbReference type="Proteomes" id="UP001163046">
    <property type="component" value="Unassembled WGS sequence"/>
</dbReference>
<evidence type="ECO:0000259" key="2">
    <source>
        <dbReference type="Pfam" id="PF25431"/>
    </source>
</evidence>
<feature type="domain" description="C17orf113 probable zinc finger" evidence="2">
    <location>
        <begin position="111"/>
        <end position="170"/>
    </location>
</feature>
<proteinExistence type="predicted"/>
<sequence length="241" mass="27330">MWAQVVWARRGEPETEETSPIRPPVPEMPWFECDNIKVHILPTVTVRNFMAAKNIKKVNTLDKWCDLEAPPRKKRLEETATASASPSSANSSNSDSTHKLGFRNAWKQGRSWLNFDGEKNAMLCTLCSKHKIKGQNGPLTWATSGCKTLCLDKVVEHEKSIYHVEAVQLEAGCKNRPIEAKVVVMQSKELQVVISALKVIYWLVKRHIPHTTNYESLVELVIKLGCEELKNLRVSNTLQKK</sequence>
<keyword evidence="4" id="KW-1185">Reference proteome</keyword>
<dbReference type="Pfam" id="PF25431">
    <property type="entry name" value="zf-C17orf113"/>
    <property type="match status" value="1"/>
</dbReference>